<accession>A0A9E1B8Z5</accession>
<gene>
    <name evidence="2" type="ORF">KIC69_07870</name>
</gene>
<dbReference type="EMBL" id="JAHAKR010000410">
    <property type="protein sequence ID" value="MBS5830729.1"/>
    <property type="molecule type" value="Genomic_DNA"/>
</dbReference>
<organism evidence="2 3">
    <name type="scientific">Campylobacter concisus</name>
    <dbReference type="NCBI Taxonomy" id="199"/>
    <lineage>
        <taxon>Bacteria</taxon>
        <taxon>Pseudomonadati</taxon>
        <taxon>Campylobacterota</taxon>
        <taxon>Epsilonproteobacteria</taxon>
        <taxon>Campylobacterales</taxon>
        <taxon>Campylobacteraceae</taxon>
        <taxon>Campylobacter</taxon>
    </lineage>
</organism>
<name>A0A9E1B8Z5_9BACT</name>
<dbReference type="GO" id="GO:0030288">
    <property type="term" value="C:outer membrane-bounded periplasmic space"/>
    <property type="evidence" value="ECO:0007669"/>
    <property type="project" value="TreeGrafter"/>
</dbReference>
<dbReference type="SUPFAM" id="SSF52096">
    <property type="entry name" value="ClpP/crotonase"/>
    <property type="match status" value="1"/>
</dbReference>
<dbReference type="Pfam" id="PF03572">
    <property type="entry name" value="Peptidase_S41"/>
    <property type="match status" value="1"/>
</dbReference>
<dbReference type="InterPro" id="IPR029045">
    <property type="entry name" value="ClpP/crotonase-like_dom_sf"/>
</dbReference>
<dbReference type="GO" id="GO:0008236">
    <property type="term" value="F:serine-type peptidase activity"/>
    <property type="evidence" value="ECO:0007669"/>
    <property type="project" value="InterPro"/>
</dbReference>
<dbReference type="PANTHER" id="PTHR32060">
    <property type="entry name" value="TAIL-SPECIFIC PROTEASE"/>
    <property type="match status" value="1"/>
</dbReference>
<dbReference type="GO" id="GO:0004175">
    <property type="term" value="F:endopeptidase activity"/>
    <property type="evidence" value="ECO:0007669"/>
    <property type="project" value="TreeGrafter"/>
</dbReference>
<dbReference type="PANTHER" id="PTHR32060:SF30">
    <property type="entry name" value="CARBOXY-TERMINAL PROCESSING PROTEASE CTPA"/>
    <property type="match status" value="1"/>
</dbReference>
<dbReference type="AlphaFoldDB" id="A0A9E1B8Z5"/>
<protein>
    <recommendedName>
        <fullName evidence="1">Tail specific protease domain-containing protein</fullName>
    </recommendedName>
</protein>
<dbReference type="GO" id="GO:0007165">
    <property type="term" value="P:signal transduction"/>
    <property type="evidence" value="ECO:0007669"/>
    <property type="project" value="TreeGrafter"/>
</dbReference>
<dbReference type="GO" id="GO:0006508">
    <property type="term" value="P:proteolysis"/>
    <property type="evidence" value="ECO:0007669"/>
    <property type="project" value="InterPro"/>
</dbReference>
<evidence type="ECO:0000313" key="3">
    <source>
        <dbReference type="Proteomes" id="UP000824019"/>
    </source>
</evidence>
<proteinExistence type="predicted"/>
<feature type="domain" description="Tail specific protease" evidence="1">
    <location>
        <begin position="2"/>
        <end position="51"/>
    </location>
</feature>
<sequence length="87" mass="9467">MVGMTTFGKGVVQNTKRISSNGAWLKMTVSAYYTPGGESINGTGVTPDIEVDLPEEMKGTPIDQLDQEQDSQLWAALDYVRELAGEQ</sequence>
<evidence type="ECO:0000313" key="2">
    <source>
        <dbReference type="EMBL" id="MBS5830729.1"/>
    </source>
</evidence>
<comment type="caution">
    <text evidence="2">The sequence shown here is derived from an EMBL/GenBank/DDBJ whole genome shotgun (WGS) entry which is preliminary data.</text>
</comment>
<reference evidence="2" key="1">
    <citation type="submission" date="2021-02" db="EMBL/GenBank/DDBJ databases">
        <title>Infant gut strain persistence is associated with maternal origin, phylogeny, and functional potential including surface adhesion and iron acquisition.</title>
        <authorList>
            <person name="Lou Y.C."/>
        </authorList>
    </citation>
    <scope>NUCLEOTIDE SEQUENCE</scope>
    <source>
        <strain evidence="2">L3_101_000G1_dasL3_101_000G1_concoct_7_sub</strain>
    </source>
</reference>
<evidence type="ECO:0000259" key="1">
    <source>
        <dbReference type="Pfam" id="PF03572"/>
    </source>
</evidence>
<dbReference type="Proteomes" id="UP000824019">
    <property type="component" value="Unassembled WGS sequence"/>
</dbReference>
<dbReference type="InterPro" id="IPR005151">
    <property type="entry name" value="Tail-specific_protease"/>
</dbReference>
<dbReference type="Gene3D" id="3.90.226.10">
    <property type="entry name" value="2-enoyl-CoA Hydratase, Chain A, domain 1"/>
    <property type="match status" value="1"/>
</dbReference>